<evidence type="ECO:0000256" key="4">
    <source>
        <dbReference type="ARBA" id="ARBA00011738"/>
    </source>
</evidence>
<feature type="binding site" evidence="15">
    <location>
        <position position="113"/>
    </location>
    <ligand>
        <name>Mg(2+)</name>
        <dbReference type="ChEBI" id="CHEBI:18420"/>
    </ligand>
</feature>
<dbReference type="InterPro" id="IPR036389">
    <property type="entry name" value="RNase_III_sf"/>
</dbReference>
<dbReference type="GO" id="GO:0010468">
    <property type="term" value="P:regulation of gene expression"/>
    <property type="evidence" value="ECO:0007669"/>
    <property type="project" value="TreeGrafter"/>
</dbReference>
<organism evidence="18 19">
    <name type="scientific">Oleispira antarctica RB-8</name>
    <dbReference type="NCBI Taxonomy" id="698738"/>
    <lineage>
        <taxon>Bacteria</taxon>
        <taxon>Pseudomonadati</taxon>
        <taxon>Pseudomonadota</taxon>
        <taxon>Gammaproteobacteria</taxon>
        <taxon>Oceanospirillales</taxon>
        <taxon>Oceanospirillaceae</taxon>
        <taxon>Oleispira</taxon>
    </lineage>
</organism>
<feature type="active site" evidence="15">
    <location>
        <position position="44"/>
    </location>
</feature>
<dbReference type="SMART" id="SM00358">
    <property type="entry name" value="DSRM"/>
    <property type="match status" value="1"/>
</dbReference>
<evidence type="ECO:0000256" key="7">
    <source>
        <dbReference type="ARBA" id="ARBA00022664"/>
    </source>
</evidence>
<gene>
    <name evidence="18" type="primary">rncS</name>
    <name evidence="15" type="synonym">rnc</name>
    <name evidence="18" type="ORF">OLEAN_C14620</name>
</gene>
<dbReference type="GO" id="GO:0042802">
    <property type="term" value="F:identical protein binding"/>
    <property type="evidence" value="ECO:0007669"/>
    <property type="project" value="UniProtKB-ARBA"/>
</dbReference>
<comment type="subcellular location">
    <subcellularLocation>
        <location evidence="2 15">Cytoplasm</location>
    </subcellularLocation>
</comment>
<dbReference type="PATRIC" id="fig|698738.3.peg.1512"/>
<comment type="subunit">
    <text evidence="4 15">Homodimer.</text>
</comment>
<dbReference type="EC" id="3.1.26.3" evidence="15"/>
<dbReference type="SUPFAM" id="SSF69065">
    <property type="entry name" value="RNase III domain-like"/>
    <property type="match status" value="1"/>
</dbReference>
<evidence type="ECO:0000256" key="12">
    <source>
        <dbReference type="ARBA" id="ARBA00022801"/>
    </source>
</evidence>
<dbReference type="GO" id="GO:0004525">
    <property type="term" value="F:ribonuclease III activity"/>
    <property type="evidence" value="ECO:0007669"/>
    <property type="project" value="UniProtKB-UniRule"/>
</dbReference>
<reference evidence="18 19" key="1">
    <citation type="journal article" date="2013" name="Nat. Commun.">
        <title>Genome sequence and functional genomic analysis of the oil-degrading bacterium Oleispira antarctica.</title>
        <authorList>
            <person name="Kube M."/>
            <person name="Chernikova T.N."/>
            <person name="Al-Ramahi Y."/>
            <person name="Beloqui A."/>
            <person name="Lopez-Cortez N."/>
            <person name="Guazzaroni M.E."/>
            <person name="Heipieper H.J."/>
            <person name="Klages S."/>
            <person name="Kotsyurbenko O.R."/>
            <person name="Langer I."/>
            <person name="Nechitaylo T.Y."/>
            <person name="Lunsdorf H."/>
            <person name="Fernandez M."/>
            <person name="Juarez S."/>
            <person name="Ciordia S."/>
            <person name="Singer A."/>
            <person name="Kagan O."/>
            <person name="Egorova O."/>
            <person name="Petit P.A."/>
            <person name="Stogios P."/>
            <person name="Kim Y."/>
            <person name="Tchigvintsev A."/>
            <person name="Flick R."/>
            <person name="Denaro R."/>
            <person name="Genovese M."/>
            <person name="Albar J.P."/>
            <person name="Reva O.N."/>
            <person name="Martinez-Gomariz M."/>
            <person name="Tran H."/>
            <person name="Ferrer M."/>
            <person name="Savchenko A."/>
            <person name="Yakunin A.F."/>
            <person name="Yakimov M.M."/>
            <person name="Golyshina O.V."/>
            <person name="Reinhardt R."/>
            <person name="Golyshin P.N."/>
        </authorList>
    </citation>
    <scope>NUCLEOTIDE SEQUENCE [LARGE SCALE GENOMIC DNA]</scope>
</reference>
<dbReference type="CDD" id="cd10845">
    <property type="entry name" value="DSRM_RNAse_III_family"/>
    <property type="match status" value="1"/>
</dbReference>
<feature type="binding site" evidence="15">
    <location>
        <position position="116"/>
    </location>
    <ligand>
        <name>Mg(2+)</name>
        <dbReference type="ChEBI" id="CHEBI:18420"/>
    </ligand>
</feature>
<dbReference type="InterPro" id="IPR011907">
    <property type="entry name" value="RNase_III"/>
</dbReference>
<dbReference type="NCBIfam" id="TIGR02191">
    <property type="entry name" value="RNaseIII"/>
    <property type="match status" value="1"/>
</dbReference>
<evidence type="ECO:0000256" key="2">
    <source>
        <dbReference type="ARBA" id="ARBA00004496"/>
    </source>
</evidence>
<proteinExistence type="inferred from homology"/>
<dbReference type="CDD" id="cd00593">
    <property type="entry name" value="RIBOc"/>
    <property type="match status" value="1"/>
</dbReference>
<evidence type="ECO:0000256" key="13">
    <source>
        <dbReference type="ARBA" id="ARBA00022842"/>
    </source>
</evidence>
<dbReference type="GO" id="GO:0005737">
    <property type="term" value="C:cytoplasm"/>
    <property type="evidence" value="ECO:0007669"/>
    <property type="project" value="UniProtKB-SubCell"/>
</dbReference>
<evidence type="ECO:0000259" key="17">
    <source>
        <dbReference type="PROSITE" id="PS50142"/>
    </source>
</evidence>
<comment type="similarity">
    <text evidence="3">Belongs to the ribonuclease III family.</text>
</comment>
<dbReference type="Pfam" id="PF14622">
    <property type="entry name" value="Ribonucleas_3_3"/>
    <property type="match status" value="1"/>
</dbReference>
<evidence type="ECO:0000256" key="5">
    <source>
        <dbReference type="ARBA" id="ARBA00022490"/>
    </source>
</evidence>
<dbReference type="PANTHER" id="PTHR11207:SF0">
    <property type="entry name" value="RIBONUCLEASE 3"/>
    <property type="match status" value="1"/>
</dbReference>
<dbReference type="Proteomes" id="UP000032749">
    <property type="component" value="Chromosome"/>
</dbReference>
<protein>
    <recommendedName>
        <fullName evidence="15">Ribonuclease 3</fullName>
        <ecNumber evidence="15">3.1.26.3</ecNumber>
    </recommendedName>
    <alternativeName>
        <fullName evidence="15">Ribonuclease III</fullName>
        <shortName evidence="15">RNase III</shortName>
    </alternativeName>
</protein>
<dbReference type="HOGENOM" id="CLU_000907_1_1_6"/>
<dbReference type="FunFam" id="1.10.1520.10:FF:000001">
    <property type="entry name" value="Ribonuclease 3"/>
    <property type="match status" value="1"/>
</dbReference>
<dbReference type="AlphaFoldDB" id="R4YQT9"/>
<dbReference type="OrthoDB" id="9805026at2"/>
<evidence type="ECO:0000259" key="16">
    <source>
        <dbReference type="PROSITE" id="PS50137"/>
    </source>
</evidence>
<dbReference type="Gene3D" id="1.10.1520.10">
    <property type="entry name" value="Ribonuclease III domain"/>
    <property type="match status" value="1"/>
</dbReference>
<evidence type="ECO:0000256" key="1">
    <source>
        <dbReference type="ARBA" id="ARBA00000109"/>
    </source>
</evidence>
<feature type="active site" evidence="15">
    <location>
        <position position="116"/>
    </location>
</feature>
<keyword evidence="7 15" id="KW-0507">mRNA processing</keyword>
<dbReference type="KEGG" id="oai:OLEAN_C14620"/>
<evidence type="ECO:0000256" key="6">
    <source>
        <dbReference type="ARBA" id="ARBA00022552"/>
    </source>
</evidence>
<keyword evidence="12 15" id="KW-0378">Hydrolase</keyword>
<dbReference type="Gene3D" id="3.30.160.20">
    <property type="match status" value="1"/>
</dbReference>
<dbReference type="GO" id="GO:0003725">
    <property type="term" value="F:double-stranded RNA binding"/>
    <property type="evidence" value="ECO:0007669"/>
    <property type="project" value="TreeGrafter"/>
</dbReference>
<keyword evidence="15" id="KW-0699">rRNA-binding</keyword>
<comment type="catalytic activity">
    <reaction evidence="1 15">
        <text>Endonucleolytic cleavage to 5'-phosphomonoester.</text>
        <dbReference type="EC" id="3.1.26.3"/>
    </reaction>
</comment>
<evidence type="ECO:0000256" key="8">
    <source>
        <dbReference type="ARBA" id="ARBA00022694"/>
    </source>
</evidence>
<evidence type="ECO:0000313" key="19">
    <source>
        <dbReference type="Proteomes" id="UP000032749"/>
    </source>
</evidence>
<dbReference type="InterPro" id="IPR000999">
    <property type="entry name" value="RNase_III_dom"/>
</dbReference>
<dbReference type="PROSITE" id="PS00517">
    <property type="entry name" value="RNASE_3_1"/>
    <property type="match status" value="1"/>
</dbReference>
<evidence type="ECO:0000256" key="11">
    <source>
        <dbReference type="ARBA" id="ARBA00022759"/>
    </source>
</evidence>
<dbReference type="PROSITE" id="PS50142">
    <property type="entry name" value="RNASE_3_2"/>
    <property type="match status" value="1"/>
</dbReference>
<keyword evidence="5 15" id="KW-0963">Cytoplasm</keyword>
<dbReference type="STRING" id="698738.OLEAN_C14620"/>
<keyword evidence="8 15" id="KW-0819">tRNA processing</keyword>
<dbReference type="PANTHER" id="PTHR11207">
    <property type="entry name" value="RIBONUCLEASE III"/>
    <property type="match status" value="1"/>
</dbReference>
<evidence type="ECO:0000256" key="9">
    <source>
        <dbReference type="ARBA" id="ARBA00022722"/>
    </source>
</evidence>
<dbReference type="GO" id="GO:0008033">
    <property type="term" value="P:tRNA processing"/>
    <property type="evidence" value="ECO:0007669"/>
    <property type="project" value="UniProtKB-KW"/>
</dbReference>
<dbReference type="SMART" id="SM00535">
    <property type="entry name" value="RIBOc"/>
    <property type="match status" value="1"/>
</dbReference>
<sequence>MNNPLLKLSQRIDYTFSDHSLIELALTHRSCGGKNNERLEFLGDSIVNLVIAEALFIKFPAAKEGKLSRLRARMVKGVTLAELARDFALGDFLHLGSGEMKSGGHRRESILADTVEAIIGAIYLDSDMDTVKGKILQWYDSRLKALSLDDPLKDPKTQLQEYLQGKQDPLPKYDVLNIEGSAHEQLFKVSCIVKDLKNTIVGQGGSRRIAEQEAAAQALKLLGISLEPGEELIDGK</sequence>
<feature type="domain" description="RNase III" evidence="17">
    <location>
        <begin position="5"/>
        <end position="127"/>
    </location>
</feature>
<evidence type="ECO:0000256" key="14">
    <source>
        <dbReference type="ARBA" id="ARBA00022884"/>
    </source>
</evidence>
<dbReference type="PROSITE" id="PS50137">
    <property type="entry name" value="DS_RBD"/>
    <property type="match status" value="1"/>
</dbReference>
<feature type="domain" description="DRBM" evidence="16">
    <location>
        <begin position="154"/>
        <end position="224"/>
    </location>
</feature>
<keyword evidence="6 15" id="KW-0698">rRNA processing</keyword>
<keyword evidence="9 15" id="KW-0540">Nuclease</keyword>
<dbReference type="Pfam" id="PF00035">
    <property type="entry name" value="dsrm"/>
    <property type="match status" value="1"/>
</dbReference>
<dbReference type="HAMAP" id="MF_00104">
    <property type="entry name" value="RNase_III"/>
    <property type="match status" value="1"/>
</dbReference>
<dbReference type="GO" id="GO:0006364">
    <property type="term" value="P:rRNA processing"/>
    <property type="evidence" value="ECO:0007669"/>
    <property type="project" value="UniProtKB-UniRule"/>
</dbReference>
<comment type="cofactor">
    <cofactor evidence="15">
        <name>Mg(2+)</name>
        <dbReference type="ChEBI" id="CHEBI:18420"/>
    </cofactor>
</comment>
<evidence type="ECO:0000313" key="18">
    <source>
        <dbReference type="EMBL" id="CCK75638.1"/>
    </source>
</evidence>
<evidence type="ECO:0000256" key="10">
    <source>
        <dbReference type="ARBA" id="ARBA00022723"/>
    </source>
</evidence>
<evidence type="ECO:0000256" key="3">
    <source>
        <dbReference type="ARBA" id="ARBA00010183"/>
    </source>
</evidence>
<dbReference type="FunFam" id="3.30.160.20:FF:000003">
    <property type="entry name" value="Ribonuclease 3"/>
    <property type="match status" value="1"/>
</dbReference>
<keyword evidence="14 15" id="KW-0694">RNA-binding</keyword>
<keyword evidence="13 15" id="KW-0460">Magnesium</keyword>
<dbReference type="GO" id="GO:0046872">
    <property type="term" value="F:metal ion binding"/>
    <property type="evidence" value="ECO:0007669"/>
    <property type="project" value="UniProtKB-KW"/>
</dbReference>
<keyword evidence="10 15" id="KW-0479">Metal-binding</keyword>
<dbReference type="SUPFAM" id="SSF54768">
    <property type="entry name" value="dsRNA-binding domain-like"/>
    <property type="match status" value="1"/>
</dbReference>
<dbReference type="InterPro" id="IPR014720">
    <property type="entry name" value="dsRBD_dom"/>
</dbReference>
<comment type="function">
    <text evidence="15">Digests double-stranded RNA. Involved in the processing of primary rRNA transcript to yield the immediate precursors to the large and small rRNAs (23S and 16S). Processes some mRNAs, and tRNAs when they are encoded in the rRNA operon. Processes pre-crRNA and tracrRNA of type II CRISPR loci if present in the organism.</text>
</comment>
<keyword evidence="19" id="KW-1185">Reference proteome</keyword>
<dbReference type="GO" id="GO:0019843">
    <property type="term" value="F:rRNA binding"/>
    <property type="evidence" value="ECO:0007669"/>
    <property type="project" value="UniProtKB-KW"/>
</dbReference>
<feature type="binding site" evidence="15">
    <location>
        <position position="40"/>
    </location>
    <ligand>
        <name>Mg(2+)</name>
        <dbReference type="ChEBI" id="CHEBI:18420"/>
    </ligand>
</feature>
<dbReference type="GO" id="GO:0006397">
    <property type="term" value="P:mRNA processing"/>
    <property type="evidence" value="ECO:0007669"/>
    <property type="project" value="UniProtKB-UniRule"/>
</dbReference>
<evidence type="ECO:0000256" key="15">
    <source>
        <dbReference type="HAMAP-Rule" id="MF_00104"/>
    </source>
</evidence>
<name>R4YQT9_OLEAN</name>
<dbReference type="EMBL" id="FO203512">
    <property type="protein sequence ID" value="CCK75638.1"/>
    <property type="molecule type" value="Genomic_DNA"/>
</dbReference>
<accession>R4YQT9</accession>
<keyword evidence="11 15" id="KW-0255">Endonuclease</keyword>